<dbReference type="InterPro" id="IPR034003">
    <property type="entry name" value="ABCG_PDR_2"/>
</dbReference>
<feature type="domain" description="ABC transporter" evidence="11">
    <location>
        <begin position="120"/>
        <end position="376"/>
    </location>
</feature>
<evidence type="ECO:0000259" key="11">
    <source>
        <dbReference type="PROSITE" id="PS50893"/>
    </source>
</evidence>
<evidence type="ECO:0000256" key="2">
    <source>
        <dbReference type="ARBA" id="ARBA00006012"/>
    </source>
</evidence>
<evidence type="ECO:0000256" key="4">
    <source>
        <dbReference type="ARBA" id="ARBA00022448"/>
    </source>
</evidence>
<evidence type="ECO:0000256" key="1">
    <source>
        <dbReference type="ARBA" id="ARBA00004141"/>
    </source>
</evidence>
<dbReference type="InterPro" id="IPR003593">
    <property type="entry name" value="AAA+_ATPase"/>
</dbReference>
<evidence type="ECO:0000256" key="9">
    <source>
        <dbReference type="ARBA" id="ARBA00023136"/>
    </source>
</evidence>
<dbReference type="Pfam" id="PF00005">
    <property type="entry name" value="ABC_tran"/>
    <property type="match status" value="2"/>
</dbReference>
<dbReference type="Pfam" id="PF19055">
    <property type="entry name" value="ABC2_membrane_7"/>
    <property type="match status" value="1"/>
</dbReference>
<dbReference type="InterPro" id="IPR043926">
    <property type="entry name" value="ABCG_dom"/>
</dbReference>
<keyword evidence="7" id="KW-0067">ATP-binding</keyword>
<dbReference type="CDD" id="cd03232">
    <property type="entry name" value="ABCG_PDR_domain2"/>
    <property type="match status" value="1"/>
</dbReference>
<reference evidence="13" key="1">
    <citation type="journal article" date="2019" name="Nat. Commun.">
        <title>Expansion of phycobilisome linker gene families in mesophilic red algae.</title>
        <authorList>
            <person name="Lee J."/>
            <person name="Kim D."/>
            <person name="Bhattacharya D."/>
            <person name="Yoon H.S."/>
        </authorList>
    </citation>
    <scope>NUCLEOTIDE SEQUENCE [LARGE SCALE GENOMIC DNA]</scope>
    <source>
        <strain evidence="13">CCMP 1328</strain>
    </source>
</reference>
<dbReference type="GO" id="GO:0016020">
    <property type="term" value="C:membrane"/>
    <property type="evidence" value="ECO:0007669"/>
    <property type="project" value="UniProtKB-SubCell"/>
</dbReference>
<comment type="caution">
    <text evidence="12">The sequence shown here is derived from an EMBL/GenBank/DDBJ whole genome shotgun (WGS) entry which is preliminary data.</text>
</comment>
<feature type="transmembrane region" description="Helical" evidence="10">
    <location>
        <begin position="519"/>
        <end position="537"/>
    </location>
</feature>
<dbReference type="SUPFAM" id="SSF52540">
    <property type="entry name" value="P-loop containing nucleoside triphosphate hydrolases"/>
    <property type="match status" value="2"/>
</dbReference>
<keyword evidence="8 10" id="KW-1133">Transmembrane helix</keyword>
<evidence type="ECO:0000313" key="13">
    <source>
        <dbReference type="Proteomes" id="UP000324585"/>
    </source>
</evidence>
<keyword evidence="6" id="KW-0547">Nucleotide-binding</keyword>
<keyword evidence="13" id="KW-1185">Reference proteome</keyword>
<feature type="transmembrane region" description="Helical" evidence="10">
    <location>
        <begin position="1228"/>
        <end position="1246"/>
    </location>
</feature>
<dbReference type="FunFam" id="3.40.50.300:FF:000054">
    <property type="entry name" value="ABC multidrug transporter atrF"/>
    <property type="match status" value="1"/>
</dbReference>
<feature type="transmembrane region" description="Helical" evidence="10">
    <location>
        <begin position="722"/>
        <end position="748"/>
    </location>
</feature>
<dbReference type="InterPro" id="IPR027417">
    <property type="entry name" value="P-loop_NTPase"/>
</dbReference>
<feature type="transmembrane region" description="Helical" evidence="10">
    <location>
        <begin position="1310"/>
        <end position="1329"/>
    </location>
</feature>
<dbReference type="InterPro" id="IPR003439">
    <property type="entry name" value="ABC_transporter-like_ATP-bd"/>
</dbReference>
<feature type="transmembrane region" description="Helical" evidence="10">
    <location>
        <begin position="487"/>
        <end position="507"/>
    </location>
</feature>
<keyword evidence="5 10" id="KW-0812">Transmembrane</keyword>
<dbReference type="Gene3D" id="3.40.50.300">
    <property type="entry name" value="P-loop containing nucleotide triphosphate hydrolases"/>
    <property type="match status" value="2"/>
</dbReference>
<dbReference type="PROSITE" id="PS00211">
    <property type="entry name" value="ABC_TRANSPORTER_1"/>
    <property type="match status" value="1"/>
</dbReference>
<dbReference type="OMA" id="DYHVPFH"/>
<dbReference type="GO" id="GO:0005524">
    <property type="term" value="F:ATP binding"/>
    <property type="evidence" value="ECO:0007669"/>
    <property type="project" value="UniProtKB-KW"/>
</dbReference>
<proteinExistence type="inferred from homology"/>
<feature type="transmembrane region" description="Helical" evidence="10">
    <location>
        <begin position="1145"/>
        <end position="1166"/>
    </location>
</feature>
<dbReference type="InterPro" id="IPR017871">
    <property type="entry name" value="ABC_transporter-like_CS"/>
</dbReference>
<dbReference type="GO" id="GO:0016887">
    <property type="term" value="F:ATP hydrolysis activity"/>
    <property type="evidence" value="ECO:0007669"/>
    <property type="project" value="InterPro"/>
</dbReference>
<dbReference type="Pfam" id="PF01061">
    <property type="entry name" value="ABC2_membrane"/>
    <property type="match status" value="2"/>
</dbReference>
<keyword evidence="4" id="KW-0813">Transport</keyword>
<feature type="transmembrane region" description="Helical" evidence="10">
    <location>
        <begin position="1281"/>
        <end position="1303"/>
    </location>
</feature>
<name>A0A5J4YUE0_PORPP</name>
<feature type="domain" description="ABC transporter" evidence="11">
    <location>
        <begin position="806"/>
        <end position="1049"/>
    </location>
</feature>
<evidence type="ECO:0000256" key="5">
    <source>
        <dbReference type="ARBA" id="ARBA00022692"/>
    </source>
</evidence>
<dbReference type="OrthoDB" id="4660at2759"/>
<evidence type="ECO:0000256" key="6">
    <source>
        <dbReference type="ARBA" id="ARBA00022741"/>
    </source>
</evidence>
<comment type="similarity">
    <text evidence="2">Belongs to the ABC transporter superfamily. ABCG family. PDR (TC 3.A.1.205) subfamily.</text>
</comment>
<dbReference type="EMBL" id="VRMN01000004">
    <property type="protein sequence ID" value="KAA8495119.1"/>
    <property type="molecule type" value="Genomic_DNA"/>
</dbReference>
<comment type="subcellular location">
    <subcellularLocation>
        <location evidence="1">Membrane</location>
        <topology evidence="1">Multi-pass membrane protein</topology>
    </subcellularLocation>
</comment>
<feature type="transmembrane region" description="Helical" evidence="10">
    <location>
        <begin position="558"/>
        <end position="587"/>
    </location>
</feature>
<evidence type="ECO:0000313" key="12">
    <source>
        <dbReference type="EMBL" id="KAA8495119.1"/>
    </source>
</evidence>
<evidence type="ECO:0000256" key="3">
    <source>
        <dbReference type="ARBA" id="ARBA00014334"/>
    </source>
</evidence>
<evidence type="ECO:0000256" key="10">
    <source>
        <dbReference type="SAM" id="Phobius"/>
    </source>
</evidence>
<dbReference type="InterPro" id="IPR013525">
    <property type="entry name" value="ABC2_TM"/>
</dbReference>
<evidence type="ECO:0000256" key="7">
    <source>
        <dbReference type="ARBA" id="ARBA00022840"/>
    </source>
</evidence>
<keyword evidence="9 10" id="KW-0472">Membrane</keyword>
<evidence type="ECO:0000256" key="8">
    <source>
        <dbReference type="ARBA" id="ARBA00022989"/>
    </source>
</evidence>
<dbReference type="PANTHER" id="PTHR19241">
    <property type="entry name" value="ATP-BINDING CASSETTE TRANSPORTER"/>
    <property type="match status" value="1"/>
</dbReference>
<dbReference type="GO" id="GO:0140359">
    <property type="term" value="F:ABC-type transporter activity"/>
    <property type="evidence" value="ECO:0007669"/>
    <property type="project" value="InterPro"/>
</dbReference>
<organism evidence="12 13">
    <name type="scientific">Porphyridium purpureum</name>
    <name type="common">Red alga</name>
    <name type="synonym">Porphyridium cruentum</name>
    <dbReference type="NCBI Taxonomy" id="35688"/>
    <lineage>
        <taxon>Eukaryota</taxon>
        <taxon>Rhodophyta</taxon>
        <taxon>Bangiophyceae</taxon>
        <taxon>Porphyridiales</taxon>
        <taxon>Porphyridiaceae</taxon>
        <taxon>Porphyridium</taxon>
    </lineage>
</organism>
<protein>
    <recommendedName>
        <fullName evidence="3">Probable ATP-dependent transporter ycf16</fullName>
    </recommendedName>
</protein>
<dbReference type="PROSITE" id="PS50893">
    <property type="entry name" value="ABC_TRANSPORTER_2"/>
    <property type="match status" value="2"/>
</dbReference>
<feature type="transmembrane region" description="Helical" evidence="10">
    <location>
        <begin position="1403"/>
        <end position="1427"/>
    </location>
</feature>
<sequence length="1432" mass="159712">MAAARGGCRPSELVPARMRHFGPEEYWRRKHAVEEAYGEFWKEDPTLDPRSEQFDRLKFMDFYRQILDEVGLPMGGVAVALDDVSVSVPILVEKNGHDGGPTVLEAARGGAVGPFKKMSQFLDRLIKRRRGRIEKQDRKVLDGVSAYMRESEMLLIVGPPGCGGSTLLQLMSMRGVYFSGREGKVLYNGLDVYDDAKDMIMPLQHTVRLVQQEDVHLAPLTVLDTLGFAGACLTPPILPYADFVRNMRIGSIAMSLGIDRVFSTPVGDENIRGCSGGEKKRVTIGEMLVGHIAKVVLLDSFNKGLDAAATLDITLTIKTVASKMGFGVAAIVQQPSEGVFNAFDRVLVLDQGKPIFFGRPSEAQGYFEGLGFKKPPLRSVPDFVCTVSDATMFDELVPQENVDKVPRSVDEFVDRYRKSQFYEDCRAEIEKGVIGSHPMIHSDYKSKIDPEAIAFLNNECLNSKMRQFSLLMARNIRLEFLDRKTNIAHFVLSALIGLVLGTLFLGTESNQAGAYSRNGLLFVVLVYNALSGMSSVGKKYALKNVYLKQHASRFYEPGPFVASAILVDAILSFIRVILFGVCVYWLADLNPAAGRFFIFLLINWLGNLVVDSFIRLFTTLMDIDSATGLVGLGLLACIIFAGFLIPNSEIGGWYVWIYWISPLQYMYGALAINEFYGRDLFCTPSELMPPDPSIATQFKTCPFTTGEQYATVRLGVRQGFEWVWYNIAIIVGYWVLFLVLAVICTYTLKPKEFKAKRLLNDSEIADETEMVDVVSETLHSQAQLKFKKEAETRDPSEQKKFAPAYIVWRDLSYTVPVGKGETKQLLDKIDGFCRPGRMIALMGSSGAGKTTLMDVVAKRKTLGVIEGDILINHAPQDDFFPRYTGYVEQMDVHYGKMTVRESLEFSARLRLPERVPEEEKQAIVEQTLDVLLLRDRQDERVGTPGVDGLPAEARKRLTMGVELVARPSILFLDEPTSGLDSRAALLCTQVMRNIANLGCSVICTIHQPSIEIFNQFDELLLLQRGGQTVYFGELGENSQTLVDYFTRNGAEPMEPGQNPADYMLLQIGAGLGRKKVDQQNWHEVWKSSPECAEIARLTHEPEGGLVPKDVQPFTFSGFRASSRGYQLKHVLKRLVIMRARSPEYILVRFIVCFFQAVLLGFLFFQLDDDQTGVSLMPAALFMSALAGSMQIANVIGPIVNGRPVYYRELAAGMYGVSAAWLSNVLAEIPSAILAALLFQSIFYWTIGFRASTYGYFFLANEFFMLWCIAIGQAVAVLAPNFAVAQAFPPLINTIGNCLAGFLIQKREIPGWWIWVYYINPFAYYLNGILDNELTGQTFVCDPVTQNVPFLNPQPGTSCTALDNADFSYVNLGSAPTFEPCGFCAITSGDNIKEPYSVGVWNKWINIGALVGFWFFFIFLHGFGLKFVKHQSR</sequence>
<feature type="transmembrane region" description="Helical" evidence="10">
    <location>
        <begin position="626"/>
        <end position="645"/>
    </location>
</feature>
<dbReference type="Proteomes" id="UP000324585">
    <property type="component" value="Unassembled WGS sequence"/>
</dbReference>
<accession>A0A5J4YUE0</accession>
<gene>
    <name evidence="12" type="ORF">FVE85_3360</name>
</gene>
<dbReference type="SMART" id="SM00382">
    <property type="entry name" value="AAA"/>
    <property type="match status" value="2"/>
</dbReference>
<feature type="transmembrane region" description="Helical" evidence="10">
    <location>
        <begin position="1253"/>
        <end position="1275"/>
    </location>
</feature>
<feature type="transmembrane region" description="Helical" evidence="10">
    <location>
        <begin position="593"/>
        <end position="614"/>
    </location>
</feature>